<dbReference type="InterPro" id="IPR029063">
    <property type="entry name" value="SAM-dependent_MTases_sf"/>
</dbReference>
<dbReference type="PANTHER" id="PTHR11579:SF0">
    <property type="entry name" value="PROTEIN-L-ISOASPARTATE(D-ASPARTATE) O-METHYLTRANSFERASE"/>
    <property type="match status" value="1"/>
</dbReference>
<comment type="catalytic activity">
    <reaction evidence="7">
        <text>[protein]-L-isoaspartate + S-adenosyl-L-methionine = [protein]-L-isoaspartate alpha-methyl ester + S-adenosyl-L-homocysteine</text>
        <dbReference type="Rhea" id="RHEA:12705"/>
        <dbReference type="Rhea" id="RHEA-COMP:12143"/>
        <dbReference type="Rhea" id="RHEA-COMP:12144"/>
        <dbReference type="ChEBI" id="CHEBI:57856"/>
        <dbReference type="ChEBI" id="CHEBI:59789"/>
        <dbReference type="ChEBI" id="CHEBI:90596"/>
        <dbReference type="ChEBI" id="CHEBI:90598"/>
        <dbReference type="EC" id="2.1.1.77"/>
    </reaction>
    <physiologicalReaction direction="left-to-right" evidence="7">
        <dbReference type="Rhea" id="RHEA:12706"/>
    </physiologicalReaction>
</comment>
<sequence>MWRTGSRSQADLVEHLQHDLKLKSENVKKALLAVDRKDFCLVDPYFDCPQSIGYNATISAPHMHAMALEYLSDKLVAGAHVLDVGSGSGYLTVCMAKMVGSKGKAVGIEHIQDLADLSIKNIRKNHGDLSQNGTLTIIQGDGRLGYPQHAPYNAIHVGAAAKEVPPALFDQLAVGGRMVIPVGGSGGQEFVQYDKVAPDKVEKKRLFGVVYIPLTSVDEQLRR</sequence>
<evidence type="ECO:0000256" key="4">
    <source>
        <dbReference type="ARBA" id="ARBA00022603"/>
    </source>
</evidence>
<dbReference type="GO" id="GO:0004719">
    <property type="term" value="F:protein-L-isoaspartate (D-aspartate) O-methyltransferase activity"/>
    <property type="evidence" value="ECO:0007669"/>
    <property type="project" value="UniProtKB-UniRule"/>
</dbReference>
<keyword evidence="6 8" id="KW-0949">S-adenosyl-L-methionine</keyword>
<dbReference type="Pfam" id="PF01135">
    <property type="entry name" value="PCMT"/>
    <property type="match status" value="1"/>
</dbReference>
<dbReference type="NCBIfam" id="TIGR00080">
    <property type="entry name" value="pimt"/>
    <property type="match status" value="1"/>
</dbReference>
<dbReference type="Proteomes" id="UP000887540">
    <property type="component" value="Unplaced"/>
</dbReference>
<evidence type="ECO:0000256" key="6">
    <source>
        <dbReference type="ARBA" id="ARBA00022691"/>
    </source>
</evidence>
<evidence type="ECO:0000256" key="3">
    <source>
        <dbReference type="ARBA" id="ARBA00022490"/>
    </source>
</evidence>
<keyword evidence="9" id="KW-1185">Reference proteome</keyword>
<protein>
    <recommendedName>
        <fullName evidence="8">Protein-L-isoaspartate O-methyltransferase</fullName>
        <ecNumber evidence="8">2.1.1.77</ecNumber>
    </recommendedName>
</protein>
<evidence type="ECO:0000256" key="2">
    <source>
        <dbReference type="ARBA" id="ARBA00005369"/>
    </source>
</evidence>
<accession>A0A914CXV1</accession>
<proteinExistence type="inferred from homology"/>
<dbReference type="WBParaSite" id="ACRNAN_scaffold1608.g31350.t1">
    <property type="protein sequence ID" value="ACRNAN_scaffold1608.g31350.t1"/>
    <property type="gene ID" value="ACRNAN_scaffold1608.g31350"/>
</dbReference>
<dbReference type="GO" id="GO:0032259">
    <property type="term" value="P:methylation"/>
    <property type="evidence" value="ECO:0007669"/>
    <property type="project" value="UniProtKB-KW"/>
</dbReference>
<comment type="similarity">
    <text evidence="2 8">Belongs to the methyltransferase superfamily. L-isoaspartyl/D-aspartyl protein methyltransferase family.</text>
</comment>
<dbReference type="EC" id="2.1.1.77" evidence="8"/>
<keyword evidence="4 8" id="KW-0489">Methyltransferase</keyword>
<dbReference type="SUPFAM" id="SSF53335">
    <property type="entry name" value="S-adenosyl-L-methionine-dependent methyltransferases"/>
    <property type="match status" value="1"/>
</dbReference>
<dbReference type="AlphaFoldDB" id="A0A914CXV1"/>
<dbReference type="Gene3D" id="3.40.50.150">
    <property type="entry name" value="Vaccinia Virus protein VP39"/>
    <property type="match status" value="1"/>
</dbReference>
<dbReference type="GO" id="GO:0005737">
    <property type="term" value="C:cytoplasm"/>
    <property type="evidence" value="ECO:0007669"/>
    <property type="project" value="UniProtKB-SubCell"/>
</dbReference>
<reference evidence="10" key="1">
    <citation type="submission" date="2022-11" db="UniProtKB">
        <authorList>
            <consortium name="WormBaseParasite"/>
        </authorList>
    </citation>
    <scope>IDENTIFICATION</scope>
</reference>
<evidence type="ECO:0000256" key="7">
    <source>
        <dbReference type="ARBA" id="ARBA00035815"/>
    </source>
</evidence>
<organism evidence="9 10">
    <name type="scientific">Acrobeloides nanus</name>
    <dbReference type="NCBI Taxonomy" id="290746"/>
    <lineage>
        <taxon>Eukaryota</taxon>
        <taxon>Metazoa</taxon>
        <taxon>Ecdysozoa</taxon>
        <taxon>Nematoda</taxon>
        <taxon>Chromadorea</taxon>
        <taxon>Rhabditida</taxon>
        <taxon>Tylenchina</taxon>
        <taxon>Cephalobomorpha</taxon>
        <taxon>Cephaloboidea</taxon>
        <taxon>Cephalobidae</taxon>
        <taxon>Acrobeloides</taxon>
    </lineage>
</organism>
<evidence type="ECO:0000313" key="10">
    <source>
        <dbReference type="WBParaSite" id="ACRNAN_scaffold1608.g31350.t1"/>
    </source>
</evidence>
<dbReference type="InterPro" id="IPR000682">
    <property type="entry name" value="PCMT"/>
</dbReference>
<comment type="subcellular location">
    <subcellularLocation>
        <location evidence="1">Cytoplasm</location>
    </subcellularLocation>
</comment>
<keyword evidence="5 8" id="KW-0808">Transferase</keyword>
<evidence type="ECO:0000256" key="1">
    <source>
        <dbReference type="ARBA" id="ARBA00004496"/>
    </source>
</evidence>
<dbReference type="PROSITE" id="PS01279">
    <property type="entry name" value="PCMT"/>
    <property type="match status" value="1"/>
</dbReference>
<dbReference type="FunFam" id="3.40.50.150:FF:000027">
    <property type="entry name" value="Protein-L-isoaspartate O-methyltransferase"/>
    <property type="match status" value="1"/>
</dbReference>
<dbReference type="PANTHER" id="PTHR11579">
    <property type="entry name" value="PROTEIN-L-ISOASPARTATE O-METHYLTRANSFERASE"/>
    <property type="match status" value="1"/>
</dbReference>
<keyword evidence="3" id="KW-0963">Cytoplasm</keyword>
<name>A0A914CXV1_9BILA</name>
<evidence type="ECO:0000313" key="9">
    <source>
        <dbReference type="Proteomes" id="UP000887540"/>
    </source>
</evidence>
<evidence type="ECO:0000256" key="8">
    <source>
        <dbReference type="RuleBase" id="RU003802"/>
    </source>
</evidence>
<evidence type="ECO:0000256" key="5">
    <source>
        <dbReference type="ARBA" id="ARBA00022679"/>
    </source>
</evidence>